<feature type="region of interest" description="Disordered" evidence="1">
    <location>
        <begin position="59"/>
        <end position="82"/>
    </location>
</feature>
<organism evidence="3 4">
    <name type="scientific">Prunus dulcis</name>
    <name type="common">Almond</name>
    <name type="synonym">Amygdalus dulcis</name>
    <dbReference type="NCBI Taxonomy" id="3755"/>
    <lineage>
        <taxon>Eukaryota</taxon>
        <taxon>Viridiplantae</taxon>
        <taxon>Streptophyta</taxon>
        <taxon>Embryophyta</taxon>
        <taxon>Tracheophyta</taxon>
        <taxon>Spermatophyta</taxon>
        <taxon>Magnoliopsida</taxon>
        <taxon>eudicotyledons</taxon>
        <taxon>Gunneridae</taxon>
        <taxon>Pentapetalae</taxon>
        <taxon>rosids</taxon>
        <taxon>fabids</taxon>
        <taxon>Rosales</taxon>
        <taxon>Rosaceae</taxon>
        <taxon>Amygdaloideae</taxon>
        <taxon>Amygdaleae</taxon>
        <taxon>Prunus</taxon>
    </lineage>
</organism>
<dbReference type="Gramene" id="VVA11382">
    <property type="protein sequence ID" value="VVA11382"/>
    <property type="gene ID" value="Prudul26B028055"/>
</dbReference>
<reference evidence="2 5" key="3">
    <citation type="journal article" date="2022" name="G3 (Bethesda)">
        <title>Whole-genome sequence and methylome profiling of the almond [Prunus dulcis (Mill.) D.A. Webb] cultivar 'Nonpareil'.</title>
        <authorList>
            <person name="D'Amico-Willman K.M."/>
            <person name="Ouma W.Z."/>
            <person name="Meulia T."/>
            <person name="Sideli G.M."/>
            <person name="Gradziel T.M."/>
            <person name="Fresnedo-Ramirez J."/>
        </authorList>
    </citation>
    <scope>NUCLEOTIDE SEQUENCE [LARGE SCALE GENOMIC DNA]</scope>
    <source>
        <strain evidence="2">Clone GOH B32 T37-40</strain>
    </source>
</reference>
<dbReference type="EMBL" id="CABIKO010000003">
    <property type="protein sequence ID" value="VVA11382.1"/>
    <property type="molecule type" value="Genomic_DNA"/>
</dbReference>
<evidence type="ECO:0000313" key="5">
    <source>
        <dbReference type="Proteomes" id="UP001054821"/>
    </source>
</evidence>
<proteinExistence type="predicted"/>
<accession>A0A5E4E7J5</accession>
<name>A0A5E4E7J5_PRUDU</name>
<keyword evidence="5" id="KW-1185">Reference proteome</keyword>
<reference evidence="4" key="2">
    <citation type="journal article" date="2020" name="Plant J.">
        <title>Transposons played a major role in the diversification between the closely related almond and peach genomes: results from the almond genome sequence.</title>
        <authorList>
            <person name="Alioto T."/>
            <person name="Alexiou K.G."/>
            <person name="Bardil A."/>
            <person name="Barteri F."/>
            <person name="Castanera R."/>
            <person name="Cruz F."/>
            <person name="Dhingra A."/>
            <person name="Duval H."/>
            <person name="Fernandez I Marti A."/>
            <person name="Frias L."/>
            <person name="Galan B."/>
            <person name="Garcia J.L."/>
            <person name="Howad W."/>
            <person name="Gomez-Garrido J."/>
            <person name="Gut M."/>
            <person name="Julca I."/>
            <person name="Morata J."/>
            <person name="Puigdomenech P."/>
            <person name="Ribeca P."/>
            <person name="Rubio Cabetas M.J."/>
            <person name="Vlasova A."/>
            <person name="Wirthensohn M."/>
            <person name="Garcia-Mas J."/>
            <person name="Gabaldon T."/>
            <person name="Casacuberta J.M."/>
            <person name="Arus P."/>
        </authorList>
    </citation>
    <scope>NUCLEOTIDE SEQUENCE [LARGE SCALE GENOMIC DNA]</scope>
    <source>
        <strain evidence="4">cv. Texas</strain>
    </source>
</reference>
<dbReference type="EMBL" id="JAJFAZ020000002">
    <property type="protein sequence ID" value="KAI5347275.1"/>
    <property type="molecule type" value="Genomic_DNA"/>
</dbReference>
<dbReference type="Proteomes" id="UP001054821">
    <property type="component" value="Chromosome 2"/>
</dbReference>
<sequence>MVRASLVQKSLEIGNVLTGVGKFLNLLVVWRKMSAKSLLRLLDALHKLGLSFSKSGKPNAKAKQKINNGDSAAATKASPGSPMPMPITILIMETQQQWQSTNCSSSNQGNRGCCCQGLPPNLMECTSCPPSCLEDGKNEDVVGACPIMAWHGGAYLT</sequence>
<reference evidence="3" key="1">
    <citation type="submission" date="2019-07" db="EMBL/GenBank/DDBJ databases">
        <authorList>
            <person name="Alioto T."/>
            <person name="Alioto T."/>
            <person name="Gomez Garrido J."/>
        </authorList>
    </citation>
    <scope>NUCLEOTIDE SEQUENCE</scope>
</reference>
<evidence type="ECO:0000313" key="4">
    <source>
        <dbReference type="Proteomes" id="UP000327085"/>
    </source>
</evidence>
<dbReference type="Proteomes" id="UP000327085">
    <property type="component" value="Chromosome 2"/>
</dbReference>
<dbReference type="AlphaFoldDB" id="A0A5E4E7J5"/>
<dbReference type="InParanoid" id="A0A5E4E7J5"/>
<evidence type="ECO:0000313" key="3">
    <source>
        <dbReference type="EMBL" id="VVA11382.1"/>
    </source>
</evidence>
<evidence type="ECO:0000256" key="1">
    <source>
        <dbReference type="SAM" id="MobiDB-lite"/>
    </source>
</evidence>
<gene>
    <name evidence="3" type="ORF">ALMOND_2B028055</name>
    <name evidence="2" type="ORF">L3X38_015154</name>
</gene>
<evidence type="ECO:0000313" key="2">
    <source>
        <dbReference type="EMBL" id="KAI5347275.1"/>
    </source>
</evidence>
<protein>
    <submittedName>
        <fullName evidence="3">Uncharacterized protein</fullName>
    </submittedName>
</protein>